<dbReference type="PANTHER" id="PTHR16301">
    <property type="entry name" value="IMPACT-RELATED"/>
    <property type="match status" value="1"/>
</dbReference>
<dbReference type="InterPro" id="IPR001498">
    <property type="entry name" value="Impact_N"/>
</dbReference>
<protein>
    <recommendedName>
        <fullName evidence="3">Impact N-terminal domain-containing protein</fullName>
    </recommendedName>
</protein>
<dbReference type="OrthoDB" id="69641at2759"/>
<evidence type="ECO:0000256" key="1">
    <source>
        <dbReference type="ARBA" id="ARBA00007665"/>
    </source>
</evidence>
<dbReference type="PANTHER" id="PTHR16301:SF26">
    <property type="entry name" value="IMPACT FAMILY MEMBER C14C8.09C"/>
    <property type="match status" value="1"/>
</dbReference>
<reference evidence="4 5" key="1">
    <citation type="submission" date="2013-05" db="EMBL/GenBank/DDBJ databases">
        <title>Drechslerella stenobrocha genome reveals carnivorous origination and mechanical trapping mechanism of predatory fungi.</title>
        <authorList>
            <person name="Liu X."/>
            <person name="Zhang W."/>
            <person name="Liu K."/>
        </authorList>
    </citation>
    <scope>NUCLEOTIDE SEQUENCE [LARGE SCALE GENOMIC DNA]</scope>
    <source>
        <strain evidence="4 5">248</strain>
    </source>
</reference>
<organism evidence="4 5">
    <name type="scientific">Drechslerella stenobrocha 248</name>
    <dbReference type="NCBI Taxonomy" id="1043628"/>
    <lineage>
        <taxon>Eukaryota</taxon>
        <taxon>Fungi</taxon>
        <taxon>Dikarya</taxon>
        <taxon>Ascomycota</taxon>
        <taxon>Pezizomycotina</taxon>
        <taxon>Orbiliomycetes</taxon>
        <taxon>Orbiliales</taxon>
        <taxon>Orbiliaceae</taxon>
        <taxon>Drechslerella</taxon>
    </lineage>
</organism>
<evidence type="ECO:0000313" key="4">
    <source>
        <dbReference type="EMBL" id="EWC43965.1"/>
    </source>
</evidence>
<feature type="region of interest" description="Disordered" evidence="2">
    <location>
        <begin position="270"/>
        <end position="298"/>
    </location>
</feature>
<dbReference type="GO" id="GO:0140469">
    <property type="term" value="P:GCN2-mediated signaling"/>
    <property type="evidence" value="ECO:0007669"/>
    <property type="project" value="TreeGrafter"/>
</dbReference>
<dbReference type="EMBL" id="KI966448">
    <property type="protein sequence ID" value="EWC43965.1"/>
    <property type="molecule type" value="Genomic_DNA"/>
</dbReference>
<feature type="domain" description="Impact N-terminal" evidence="3">
    <location>
        <begin position="26"/>
        <end position="131"/>
    </location>
</feature>
<dbReference type="GO" id="GO:0005737">
    <property type="term" value="C:cytoplasm"/>
    <property type="evidence" value="ECO:0007669"/>
    <property type="project" value="TreeGrafter"/>
</dbReference>
<evidence type="ECO:0000256" key="2">
    <source>
        <dbReference type="SAM" id="MobiDB-lite"/>
    </source>
</evidence>
<sequence length="298" mass="33178">MPPKRQLSTTDLAASPLYVSKPIHDRASTFTAYFSPTAPQRQLQAHADLTTATHRILAWRKQSAAQKTLTGLPTYHTGFDDDGEAYAGRRLLKLLDDYKVAGAIVVARWYGGTMLGPVRFQHVENAAREAIRAYLADKDGELKVTAGEEGGELVKRAKVSSEQEAKEEVGSEKEALVKELRERDESIVVLRALLDEKLVRVREKEQAPSHDQDAERKQQADGGASKPPVKVIDYESMLLERLRFIDKARDNTIAFLLKKIDEMEAKLETMRDIKPSSLSVSNDSSPQKLDNSTSSSET</sequence>
<keyword evidence="5" id="KW-1185">Reference proteome</keyword>
<dbReference type="SUPFAM" id="SSF54211">
    <property type="entry name" value="Ribosomal protein S5 domain 2-like"/>
    <property type="match status" value="1"/>
</dbReference>
<dbReference type="Proteomes" id="UP000024837">
    <property type="component" value="Unassembled WGS sequence"/>
</dbReference>
<dbReference type="AlphaFoldDB" id="W7I5G2"/>
<dbReference type="InterPro" id="IPR036956">
    <property type="entry name" value="Impact_N_sf"/>
</dbReference>
<feature type="region of interest" description="Disordered" evidence="2">
    <location>
        <begin position="202"/>
        <end position="228"/>
    </location>
</feature>
<gene>
    <name evidence="4" type="ORF">DRE_01317</name>
</gene>
<name>W7I5G2_9PEZI</name>
<feature type="compositionally biased region" description="Low complexity" evidence="2">
    <location>
        <begin position="276"/>
        <end position="285"/>
    </location>
</feature>
<proteinExistence type="inferred from homology"/>
<dbReference type="HOGENOM" id="CLU_040315_0_0_1"/>
<comment type="similarity">
    <text evidence="1">Belongs to the IMPACT family.</text>
</comment>
<feature type="compositionally biased region" description="Polar residues" evidence="2">
    <location>
        <begin position="286"/>
        <end position="298"/>
    </location>
</feature>
<dbReference type="Gene3D" id="3.30.230.30">
    <property type="entry name" value="Impact, N-terminal domain"/>
    <property type="match status" value="1"/>
</dbReference>
<dbReference type="GO" id="GO:0006446">
    <property type="term" value="P:regulation of translational initiation"/>
    <property type="evidence" value="ECO:0007669"/>
    <property type="project" value="TreeGrafter"/>
</dbReference>
<dbReference type="InterPro" id="IPR023582">
    <property type="entry name" value="Impact"/>
</dbReference>
<dbReference type="Pfam" id="PF01205">
    <property type="entry name" value="Impact_N"/>
    <property type="match status" value="1"/>
</dbReference>
<evidence type="ECO:0000259" key="3">
    <source>
        <dbReference type="Pfam" id="PF01205"/>
    </source>
</evidence>
<dbReference type="InterPro" id="IPR020568">
    <property type="entry name" value="Ribosomal_Su5_D2-typ_SF"/>
</dbReference>
<accession>W7I5G2</accession>
<feature type="compositionally biased region" description="Basic and acidic residues" evidence="2">
    <location>
        <begin position="202"/>
        <end position="219"/>
    </location>
</feature>
<evidence type="ECO:0000313" key="5">
    <source>
        <dbReference type="Proteomes" id="UP000024837"/>
    </source>
</evidence>